<proteinExistence type="predicted"/>
<feature type="non-terminal residue" evidence="3">
    <location>
        <position position="1"/>
    </location>
</feature>
<dbReference type="EMBL" id="AJIX01000033">
    <property type="protein sequence ID" value="KGR07271.1"/>
    <property type="molecule type" value="Genomic_DNA"/>
</dbReference>
<dbReference type="AlphaFoldDB" id="A0AB34PME9"/>
<gene>
    <name evidence="3" type="ORF">MG3_04547</name>
</gene>
<reference evidence="3 4" key="1">
    <citation type="submission" date="2013-12" db="EMBL/GenBank/DDBJ databases">
        <title>The Genome Sequence of Candida albicans P78048.</title>
        <authorList>
            <consortium name="The Broad Institute Genome Sequencing Platform"/>
            <consortium name="The Broad Institute Genome Sequencing Center for Infectious Disease"/>
            <person name="Cuomo C."/>
            <person name="Bennett R."/>
            <person name="Hirakawa M."/>
            <person name="Noverr M."/>
            <person name="Mitchell A."/>
            <person name="Young S.K."/>
            <person name="Zeng Q."/>
            <person name="Gargeya S."/>
            <person name="Fitzgerald M."/>
            <person name="Abouelleil A."/>
            <person name="Alvarado L."/>
            <person name="Berlin A.M."/>
            <person name="Chapman S.B."/>
            <person name="Dewar J."/>
            <person name="Goldberg J."/>
            <person name="Griggs A."/>
            <person name="Gujja S."/>
            <person name="Hansen M."/>
            <person name="Howarth C."/>
            <person name="Imamovic A."/>
            <person name="Larimer J."/>
            <person name="McCowan C."/>
            <person name="Murphy C."/>
            <person name="Pearson M."/>
            <person name="Priest M."/>
            <person name="Roberts A."/>
            <person name="Saif S."/>
            <person name="Shea T."/>
            <person name="Sykes S."/>
            <person name="Wortman J."/>
            <person name="Nusbaum C."/>
            <person name="Birren B."/>
        </authorList>
    </citation>
    <scope>NUCLEOTIDE SEQUENCE [LARGE SCALE GENOMIC DNA]</scope>
    <source>
        <strain evidence="3 4">P78048</strain>
    </source>
</reference>
<feature type="region of interest" description="Disordered" evidence="1">
    <location>
        <begin position="64"/>
        <end position="94"/>
    </location>
</feature>
<feature type="compositionally biased region" description="Low complexity" evidence="1">
    <location>
        <begin position="80"/>
        <end position="94"/>
    </location>
</feature>
<organism evidence="3 4">
    <name type="scientific">Candida albicans P78048</name>
    <dbReference type="NCBI Taxonomy" id="1094989"/>
    <lineage>
        <taxon>Eukaryota</taxon>
        <taxon>Fungi</taxon>
        <taxon>Dikarya</taxon>
        <taxon>Ascomycota</taxon>
        <taxon>Saccharomycotina</taxon>
        <taxon>Pichiomycetes</taxon>
        <taxon>Debaryomycetaceae</taxon>
        <taxon>Candida/Lodderomyces clade</taxon>
        <taxon>Candida</taxon>
    </lineage>
</organism>
<keyword evidence="2" id="KW-1133">Transmembrane helix</keyword>
<evidence type="ECO:0000313" key="4">
    <source>
        <dbReference type="Proteomes" id="UP000030161"/>
    </source>
</evidence>
<dbReference type="Proteomes" id="UP000030161">
    <property type="component" value="Unassembled WGS sequence"/>
</dbReference>
<evidence type="ECO:0000256" key="2">
    <source>
        <dbReference type="SAM" id="Phobius"/>
    </source>
</evidence>
<keyword evidence="2" id="KW-0812">Transmembrane</keyword>
<protein>
    <submittedName>
        <fullName evidence="3">Iron transport multicopper oxidase FET3</fullName>
    </submittedName>
</protein>
<sequence length="94" mass="10282">NSNNYLDLKGENIQVKRLPTGFTARGIVALVFSCIAAFLGIAAIAYYGMNDIEDVEERVARDLDVDLDEENEDEEEAEIVNEGSSSSGSNSKQH</sequence>
<keyword evidence="2" id="KW-0472">Membrane</keyword>
<name>A0AB34PME9_CANAX</name>
<feature type="compositionally biased region" description="Acidic residues" evidence="1">
    <location>
        <begin position="65"/>
        <end position="79"/>
    </location>
</feature>
<comment type="caution">
    <text evidence="3">The sequence shown here is derived from an EMBL/GenBank/DDBJ whole genome shotgun (WGS) entry which is preliminary data.</text>
</comment>
<evidence type="ECO:0000256" key="1">
    <source>
        <dbReference type="SAM" id="MobiDB-lite"/>
    </source>
</evidence>
<feature type="transmembrane region" description="Helical" evidence="2">
    <location>
        <begin position="27"/>
        <end position="48"/>
    </location>
</feature>
<accession>A0AB34PME9</accession>
<evidence type="ECO:0000313" key="3">
    <source>
        <dbReference type="EMBL" id="KGR07271.1"/>
    </source>
</evidence>